<dbReference type="OrthoDB" id="1915303at2759"/>
<feature type="transmembrane region" description="Helical" evidence="1">
    <location>
        <begin position="277"/>
        <end position="299"/>
    </location>
</feature>
<feature type="transmembrane region" description="Helical" evidence="1">
    <location>
        <begin position="232"/>
        <end position="256"/>
    </location>
</feature>
<dbReference type="PANTHER" id="PTHR35307:SF6">
    <property type="entry name" value="TRANSMEMBRANE PROTEIN"/>
    <property type="match status" value="1"/>
</dbReference>
<dbReference type="AlphaFoldDB" id="A0A2U1KC31"/>
<sequence length="716" mass="81053">MDDLVDDYDQALSPLRRCSNISSNLIDDLLLILYKLHLQKRFSEPIPTIGMYIALASLAIAVKLPMDLTIQMPGVLDQQAKLGSVAFMCIMMAFLLPSLANMNGMELATNITALGVLIITLVVNVCIQINTGLISHSEDMHITEYDGAKKSKGIIAHDKRAIAILYVAMLLMLLMIYICTALMILKSKQVLESKYQEMHKSIQQQARQLTVVNLKQHVIKYGVMATTGSTQLVTYCSVTTSASEVIGFLIFLLHHFTMPDNIRYEIRHRAHDSEYKWSILGILIIQYIGIILGATALLYRFDAPIEYMLAIEGIRKLIKFYRVESCWTDTLSDWRHNRLYSSPKLKHLIYKLQIFGLSILTHSQKAIVMTCKAIIIIPMLIAMCAMPPLYLFLDWLLLSLFRIQVDRRPEQVLHFAQYVLQPQDRNISARTLNSIINSVKCSNQNAERQQPSELMRLIQNVRDFKGVIEFDSLDVQSNYRDCWSLPVVTLATIALSLHEIQPGVLEKFQNVVSDGLVYVKLVEKNLNHNDELVSVQKAAERLWLEIEVYHTWLKKNLKDPELQEKTAIQIVGWFRDNATNMELVVGHKSICASSMGRITKTILLSNGNNIDEHGTDTDESGNDTVELSQEALFIKLSSMIADILAACLTNLPQVIVTKCHESVIEKREESVHAAATLLGKTSEIINTLQARQLPNLNPDDSPFIDKWRDHLRAQAP</sequence>
<evidence type="ECO:0000256" key="1">
    <source>
        <dbReference type="SAM" id="Phobius"/>
    </source>
</evidence>
<feature type="transmembrane region" description="Helical" evidence="1">
    <location>
        <begin position="82"/>
        <end position="101"/>
    </location>
</feature>
<reference evidence="2 3" key="1">
    <citation type="journal article" date="2018" name="Mol. Plant">
        <title>The genome of Artemisia annua provides insight into the evolution of Asteraceae family and artemisinin biosynthesis.</title>
        <authorList>
            <person name="Shen Q."/>
            <person name="Zhang L."/>
            <person name="Liao Z."/>
            <person name="Wang S."/>
            <person name="Yan T."/>
            <person name="Shi P."/>
            <person name="Liu M."/>
            <person name="Fu X."/>
            <person name="Pan Q."/>
            <person name="Wang Y."/>
            <person name="Lv Z."/>
            <person name="Lu X."/>
            <person name="Zhang F."/>
            <person name="Jiang W."/>
            <person name="Ma Y."/>
            <person name="Chen M."/>
            <person name="Hao X."/>
            <person name="Li L."/>
            <person name="Tang Y."/>
            <person name="Lv G."/>
            <person name="Zhou Y."/>
            <person name="Sun X."/>
            <person name="Brodelius P.E."/>
            <person name="Rose J.K.C."/>
            <person name="Tang K."/>
        </authorList>
    </citation>
    <scope>NUCLEOTIDE SEQUENCE [LARGE SCALE GENOMIC DNA]</scope>
    <source>
        <strain evidence="3">cv. Huhao1</strain>
        <tissue evidence="2">Leaf</tissue>
    </source>
</reference>
<dbReference type="Proteomes" id="UP000245207">
    <property type="component" value="Unassembled WGS sequence"/>
</dbReference>
<feature type="transmembrane region" description="Helical" evidence="1">
    <location>
        <begin position="49"/>
        <end position="70"/>
    </location>
</feature>
<comment type="caution">
    <text evidence="2">The sequence shown here is derived from an EMBL/GenBank/DDBJ whole genome shotgun (WGS) entry which is preliminary data.</text>
</comment>
<proteinExistence type="predicted"/>
<dbReference type="EMBL" id="PKPP01022989">
    <property type="protein sequence ID" value="PWA34327.1"/>
    <property type="molecule type" value="Genomic_DNA"/>
</dbReference>
<keyword evidence="1" id="KW-0812">Transmembrane</keyword>
<name>A0A2U1KC31_ARTAN</name>
<organism evidence="2 3">
    <name type="scientific">Artemisia annua</name>
    <name type="common">Sweet wormwood</name>
    <dbReference type="NCBI Taxonomy" id="35608"/>
    <lineage>
        <taxon>Eukaryota</taxon>
        <taxon>Viridiplantae</taxon>
        <taxon>Streptophyta</taxon>
        <taxon>Embryophyta</taxon>
        <taxon>Tracheophyta</taxon>
        <taxon>Spermatophyta</taxon>
        <taxon>Magnoliopsida</taxon>
        <taxon>eudicotyledons</taxon>
        <taxon>Gunneridae</taxon>
        <taxon>Pentapetalae</taxon>
        <taxon>asterids</taxon>
        <taxon>campanulids</taxon>
        <taxon>Asterales</taxon>
        <taxon>Asteraceae</taxon>
        <taxon>Asteroideae</taxon>
        <taxon>Anthemideae</taxon>
        <taxon>Artemisiinae</taxon>
        <taxon>Artemisia</taxon>
    </lineage>
</organism>
<keyword evidence="1" id="KW-0472">Membrane</keyword>
<keyword evidence="3" id="KW-1185">Reference proteome</keyword>
<protein>
    <submittedName>
        <fullName evidence="2">Uncharacterized protein</fullName>
    </submittedName>
</protein>
<evidence type="ECO:0000313" key="3">
    <source>
        <dbReference type="Proteomes" id="UP000245207"/>
    </source>
</evidence>
<accession>A0A2U1KC31</accession>
<feature type="transmembrane region" description="Helical" evidence="1">
    <location>
        <begin position="107"/>
        <end position="127"/>
    </location>
</feature>
<evidence type="ECO:0000313" key="2">
    <source>
        <dbReference type="EMBL" id="PWA34327.1"/>
    </source>
</evidence>
<feature type="transmembrane region" description="Helical" evidence="1">
    <location>
        <begin position="161"/>
        <end position="185"/>
    </location>
</feature>
<gene>
    <name evidence="2" type="ORF">CTI12_AA620190</name>
</gene>
<keyword evidence="1" id="KW-1133">Transmembrane helix</keyword>
<dbReference type="PANTHER" id="PTHR35307">
    <property type="entry name" value="PROTEIN, PUTATIVE-RELATED"/>
    <property type="match status" value="1"/>
</dbReference>